<dbReference type="Pfam" id="PF04149">
    <property type="entry name" value="DUF397"/>
    <property type="match status" value="1"/>
</dbReference>
<name>A0A853A4Y3_9ACTN</name>
<keyword evidence="3" id="KW-1185">Reference proteome</keyword>
<organism evidence="2 3">
    <name type="scientific">Allostreptomyces psammosilenae</name>
    <dbReference type="NCBI Taxonomy" id="1892865"/>
    <lineage>
        <taxon>Bacteria</taxon>
        <taxon>Bacillati</taxon>
        <taxon>Actinomycetota</taxon>
        <taxon>Actinomycetes</taxon>
        <taxon>Kitasatosporales</taxon>
        <taxon>Streptomycetaceae</taxon>
        <taxon>Allostreptomyces</taxon>
    </lineage>
</organism>
<reference evidence="2 3" key="1">
    <citation type="submission" date="2020-07" db="EMBL/GenBank/DDBJ databases">
        <title>Sequencing the genomes of 1000 actinobacteria strains.</title>
        <authorList>
            <person name="Klenk H.-P."/>
        </authorList>
    </citation>
    <scope>NUCLEOTIDE SEQUENCE [LARGE SCALE GENOMIC DNA]</scope>
    <source>
        <strain evidence="2 3">DSM 42178</strain>
    </source>
</reference>
<dbReference type="InterPro" id="IPR007278">
    <property type="entry name" value="DUF397"/>
</dbReference>
<dbReference type="RefSeq" id="WP_179816852.1">
    <property type="nucleotide sequence ID" value="NZ_JACBZD010000002.1"/>
</dbReference>
<feature type="domain" description="DUF397" evidence="1">
    <location>
        <begin position="9"/>
        <end position="61"/>
    </location>
</feature>
<evidence type="ECO:0000313" key="3">
    <source>
        <dbReference type="Proteomes" id="UP000567795"/>
    </source>
</evidence>
<sequence>MPTPNLSNARWFTASASDNKNCVEVAFLDDGSVALRDSKDRSKPPHVFTSHEWACFLDGARKGEFDPR</sequence>
<evidence type="ECO:0000313" key="2">
    <source>
        <dbReference type="EMBL" id="NYI07934.1"/>
    </source>
</evidence>
<dbReference type="Proteomes" id="UP000567795">
    <property type="component" value="Unassembled WGS sequence"/>
</dbReference>
<protein>
    <recommendedName>
        <fullName evidence="1">DUF397 domain-containing protein</fullName>
    </recommendedName>
</protein>
<accession>A0A853A4Y3</accession>
<proteinExistence type="predicted"/>
<comment type="caution">
    <text evidence="2">The sequence shown here is derived from an EMBL/GenBank/DDBJ whole genome shotgun (WGS) entry which is preliminary data.</text>
</comment>
<gene>
    <name evidence="2" type="ORF">FHU37_004963</name>
</gene>
<evidence type="ECO:0000259" key="1">
    <source>
        <dbReference type="Pfam" id="PF04149"/>
    </source>
</evidence>
<dbReference type="AlphaFoldDB" id="A0A853A4Y3"/>
<dbReference type="EMBL" id="JACBZD010000002">
    <property type="protein sequence ID" value="NYI07934.1"/>
    <property type="molecule type" value="Genomic_DNA"/>
</dbReference>